<evidence type="ECO:0000256" key="5">
    <source>
        <dbReference type="ARBA" id="ARBA00023136"/>
    </source>
</evidence>
<evidence type="ECO:0000313" key="7">
    <source>
        <dbReference type="EMBL" id="CAK1541851.1"/>
    </source>
</evidence>
<comment type="similarity">
    <text evidence="2">Belongs to the STXBP/unc-18/SEC1 family.</text>
</comment>
<dbReference type="InterPro" id="IPR001619">
    <property type="entry name" value="Sec1-like"/>
</dbReference>
<sequence length="609" mass="68573">MYITKMTEESGPGMKVILMDKETTSIVSMVFSQSEILQKEVYLFERIDSVTKWDNLKHMKCIVFLRPTSENLALFCRELRCPKYGVYYVYFSNVISKSDVKTLAECDQQESVREVQEVFADYLAVDRHLFSFNIPACLHGTSWNQQHLQRCSQGLLALFLSLKKRPIIRYATGSTVCSRLAERVKELVRREAALMDNNIPYADVSPQLLILDRRDDPVTPLLHQWTYQAMVHELLTINNNRVSLAHVPEVHKDLREVVLSAEQDDFYAKNLYSNFGEIGQTIKSLMDEFQKKAKSQQKVESIADMKNFVETYPLFKKMCGTVTKHVTVVGELSANVARHELLQVSELEQELACQTDHAKHLQRVKALLGNEKVRIDDLVKLVALYALRYEKHSNNALASLVDTLRARGGEAAARAAVLVLEYAGAHSRQSDLFGLQDAAKITKRFFKGLSGVENIYTQHTPLLKDTLDDLLKGKLRENLYPAVGGEDISSRRPQEVIVFVVGGATYEEALCVHQINRANPGVKVILGGTTAPNIAYKTLHETFSLRYRSEPPASARLRFYKNKLSSLLLEGSEVWTVGVTHPVGRALAPREIAPGCTEAVPDSGDRLGL</sequence>
<dbReference type="PIRSF" id="PIRSF005715">
    <property type="entry name" value="VPS45_Sec1"/>
    <property type="match status" value="1"/>
</dbReference>
<keyword evidence="8" id="KW-1185">Reference proteome</keyword>
<dbReference type="InterPro" id="IPR043127">
    <property type="entry name" value="Sec-1-like_dom3a"/>
</dbReference>
<comment type="caution">
    <text evidence="7">The sequence shown here is derived from an EMBL/GenBank/DDBJ whole genome shotgun (WGS) entry which is preliminary data.</text>
</comment>
<reference evidence="7 8" key="1">
    <citation type="submission" date="2023-11" db="EMBL/GenBank/DDBJ databases">
        <authorList>
            <person name="Okamura Y."/>
        </authorList>
    </citation>
    <scope>NUCLEOTIDE SEQUENCE [LARGE SCALE GENOMIC DNA]</scope>
</reference>
<dbReference type="InterPro" id="IPR027482">
    <property type="entry name" value="Sec1-like_dom2"/>
</dbReference>
<dbReference type="GO" id="GO:0031410">
    <property type="term" value="C:cytoplasmic vesicle"/>
    <property type="evidence" value="ECO:0007669"/>
    <property type="project" value="UniProtKB-ARBA"/>
</dbReference>
<evidence type="ECO:0000256" key="2">
    <source>
        <dbReference type="ARBA" id="ARBA00009884"/>
    </source>
</evidence>
<dbReference type="Gene3D" id="3.40.50.2060">
    <property type="match status" value="1"/>
</dbReference>
<dbReference type="PANTHER" id="PTHR11679">
    <property type="entry name" value="VESICLE PROTEIN SORTING-ASSOCIATED"/>
    <property type="match status" value="1"/>
</dbReference>
<dbReference type="AlphaFoldDB" id="A0AAV1IX75"/>
<dbReference type="Proteomes" id="UP001497472">
    <property type="component" value="Unassembled WGS sequence"/>
</dbReference>
<dbReference type="GO" id="GO:0015031">
    <property type="term" value="P:protein transport"/>
    <property type="evidence" value="ECO:0007669"/>
    <property type="project" value="UniProtKB-KW"/>
</dbReference>
<comment type="subcellular location">
    <subcellularLocation>
        <location evidence="1">Endomembrane system</location>
        <topology evidence="1">Peripheral membrane protein</topology>
    </subcellularLocation>
</comment>
<keyword evidence="3" id="KW-0813">Transport</keyword>
<dbReference type="GO" id="GO:0016192">
    <property type="term" value="P:vesicle-mediated transport"/>
    <property type="evidence" value="ECO:0007669"/>
    <property type="project" value="InterPro"/>
</dbReference>
<dbReference type="FunFam" id="3.90.830.10:FF:000002">
    <property type="entry name" value="Vacuolar protein sorting-associated protein 45"/>
    <property type="match status" value="1"/>
</dbReference>
<dbReference type="InterPro" id="IPR036045">
    <property type="entry name" value="Sec1-like_sf"/>
</dbReference>
<gene>
    <name evidence="7" type="ORF">LNINA_LOCUS1802</name>
</gene>
<evidence type="ECO:0000256" key="6">
    <source>
        <dbReference type="ARBA" id="ARBA00073001"/>
    </source>
</evidence>
<name>A0AAV1IX75_9NEOP</name>
<keyword evidence="4" id="KW-0653">Protein transport</keyword>
<dbReference type="Gene3D" id="3.40.50.1910">
    <property type="match status" value="1"/>
</dbReference>
<keyword evidence="5" id="KW-0472">Membrane</keyword>
<dbReference type="Gene3D" id="3.90.830.10">
    <property type="entry name" value="Syntaxin Binding Protein 1, Chain A, domain 2"/>
    <property type="match status" value="1"/>
</dbReference>
<organism evidence="7 8">
    <name type="scientific">Leptosia nina</name>
    <dbReference type="NCBI Taxonomy" id="320188"/>
    <lineage>
        <taxon>Eukaryota</taxon>
        <taxon>Metazoa</taxon>
        <taxon>Ecdysozoa</taxon>
        <taxon>Arthropoda</taxon>
        <taxon>Hexapoda</taxon>
        <taxon>Insecta</taxon>
        <taxon>Pterygota</taxon>
        <taxon>Neoptera</taxon>
        <taxon>Endopterygota</taxon>
        <taxon>Lepidoptera</taxon>
        <taxon>Glossata</taxon>
        <taxon>Ditrysia</taxon>
        <taxon>Papilionoidea</taxon>
        <taxon>Pieridae</taxon>
        <taxon>Pierinae</taxon>
        <taxon>Leptosia</taxon>
    </lineage>
</organism>
<protein>
    <recommendedName>
        <fullName evidence="6">Vacuolar protein sorting-associated protein 45</fullName>
    </recommendedName>
</protein>
<evidence type="ECO:0000256" key="1">
    <source>
        <dbReference type="ARBA" id="ARBA00004184"/>
    </source>
</evidence>
<dbReference type="SUPFAM" id="SSF56815">
    <property type="entry name" value="Sec1/munc18-like (SM) proteins"/>
    <property type="match status" value="1"/>
</dbReference>
<evidence type="ECO:0000256" key="3">
    <source>
        <dbReference type="ARBA" id="ARBA00022448"/>
    </source>
</evidence>
<proteinExistence type="inferred from homology"/>
<dbReference type="InterPro" id="IPR043154">
    <property type="entry name" value="Sec-1-like_dom1"/>
</dbReference>
<accession>A0AAV1IX75</accession>
<dbReference type="Gene3D" id="1.25.40.60">
    <property type="match status" value="1"/>
</dbReference>
<evidence type="ECO:0000313" key="8">
    <source>
        <dbReference type="Proteomes" id="UP001497472"/>
    </source>
</evidence>
<evidence type="ECO:0000256" key="4">
    <source>
        <dbReference type="ARBA" id="ARBA00022927"/>
    </source>
</evidence>
<dbReference type="EMBL" id="CAVLEF010000002">
    <property type="protein sequence ID" value="CAK1541851.1"/>
    <property type="molecule type" value="Genomic_DNA"/>
</dbReference>
<dbReference type="Pfam" id="PF00995">
    <property type="entry name" value="Sec1"/>
    <property type="match status" value="1"/>
</dbReference>
<dbReference type="GO" id="GO:0012505">
    <property type="term" value="C:endomembrane system"/>
    <property type="evidence" value="ECO:0007669"/>
    <property type="project" value="UniProtKB-SubCell"/>
</dbReference>